<dbReference type="Proteomes" id="UP000515728">
    <property type="component" value="Chromosome"/>
</dbReference>
<feature type="transmembrane region" description="Helical" evidence="1">
    <location>
        <begin position="59"/>
        <end position="82"/>
    </location>
</feature>
<protein>
    <recommendedName>
        <fullName evidence="4">DUF4386 family protein</fullName>
    </recommendedName>
</protein>
<name>A0A7G7MBJ4_9PSEU</name>
<organism evidence="2 3">
    <name type="scientific">Pseudonocardia petroleophila</name>
    <dbReference type="NCBI Taxonomy" id="37331"/>
    <lineage>
        <taxon>Bacteria</taxon>
        <taxon>Bacillati</taxon>
        <taxon>Actinomycetota</taxon>
        <taxon>Actinomycetes</taxon>
        <taxon>Pseudonocardiales</taxon>
        <taxon>Pseudonocardiaceae</taxon>
        <taxon>Pseudonocardia</taxon>
    </lineage>
</organism>
<keyword evidence="3" id="KW-1185">Reference proteome</keyword>
<feature type="transmembrane region" description="Helical" evidence="1">
    <location>
        <begin position="21"/>
        <end position="39"/>
    </location>
</feature>
<feature type="transmembrane region" description="Helical" evidence="1">
    <location>
        <begin position="195"/>
        <end position="214"/>
    </location>
</feature>
<dbReference type="EMBL" id="CP060131">
    <property type="protein sequence ID" value="QNG50155.1"/>
    <property type="molecule type" value="Genomic_DNA"/>
</dbReference>
<feature type="transmembrane region" description="Helical" evidence="1">
    <location>
        <begin position="94"/>
        <end position="121"/>
    </location>
</feature>
<evidence type="ECO:0000313" key="3">
    <source>
        <dbReference type="Proteomes" id="UP000515728"/>
    </source>
</evidence>
<keyword evidence="1" id="KW-0472">Membrane</keyword>
<feature type="transmembrane region" description="Helical" evidence="1">
    <location>
        <begin position="141"/>
        <end position="160"/>
    </location>
</feature>
<dbReference type="AlphaFoldDB" id="A0A7G7MBJ4"/>
<dbReference type="KEGG" id="ppel:H6H00_17980"/>
<evidence type="ECO:0000313" key="2">
    <source>
        <dbReference type="EMBL" id="QNG50155.1"/>
    </source>
</evidence>
<evidence type="ECO:0008006" key="4">
    <source>
        <dbReference type="Google" id="ProtNLM"/>
    </source>
</evidence>
<keyword evidence="1" id="KW-1133">Transmembrane helix</keyword>
<evidence type="ECO:0000256" key="1">
    <source>
        <dbReference type="SAM" id="Phobius"/>
    </source>
</evidence>
<feature type="transmembrane region" description="Helical" evidence="1">
    <location>
        <begin position="167"/>
        <end position="189"/>
    </location>
</feature>
<keyword evidence="1" id="KW-0812">Transmembrane</keyword>
<accession>A0A7G7MBJ4</accession>
<dbReference type="RefSeq" id="WP_185716917.1">
    <property type="nucleotide sequence ID" value="NZ_BAAAWI010000001.1"/>
</dbReference>
<proteinExistence type="predicted"/>
<reference evidence="2 3" key="1">
    <citation type="submission" date="2020-08" db="EMBL/GenBank/DDBJ databases">
        <authorList>
            <person name="Mo P."/>
        </authorList>
    </citation>
    <scope>NUCLEOTIDE SEQUENCE [LARGE SCALE GENOMIC DNA]</scope>
    <source>
        <strain evidence="2 3">CGMCC 4.1532</strain>
    </source>
</reference>
<sequence length="224" mass="22806">MTTSPQSRTTAPTTPPLHRTGYVLLIAGGTAFFAGGPLHPAGSDGGDKTEQLHSMLVDAAWYPAHLVSLLGFVCVAAGLLALRRDPTLRERLGRLLPVSAVVAVVAALGAVVHLFAATQAAELERGVTTPLVGAFMGVETVVNPAWGLMIAALAVVGGLTRSLGNRIVLALGLIGGLAFAVATATIAVVDTFDPLFPVAGLAGVWLVATGVVGLSRRSQQEASS</sequence>
<gene>
    <name evidence="2" type="ORF">H6H00_17980</name>
</gene>